<proteinExistence type="predicted"/>
<gene>
    <name evidence="2" type="ORF">URODEC1_LOCUS17813</name>
</gene>
<organism evidence="2 3">
    <name type="scientific">Urochloa decumbens</name>
    <dbReference type="NCBI Taxonomy" id="240449"/>
    <lineage>
        <taxon>Eukaryota</taxon>
        <taxon>Viridiplantae</taxon>
        <taxon>Streptophyta</taxon>
        <taxon>Embryophyta</taxon>
        <taxon>Tracheophyta</taxon>
        <taxon>Spermatophyta</taxon>
        <taxon>Magnoliopsida</taxon>
        <taxon>Liliopsida</taxon>
        <taxon>Poales</taxon>
        <taxon>Poaceae</taxon>
        <taxon>PACMAD clade</taxon>
        <taxon>Panicoideae</taxon>
        <taxon>Panicodae</taxon>
        <taxon>Paniceae</taxon>
        <taxon>Melinidinae</taxon>
        <taxon>Urochloa</taxon>
    </lineage>
</organism>
<evidence type="ECO:0000259" key="1">
    <source>
        <dbReference type="Pfam" id="PF04937"/>
    </source>
</evidence>
<accession>A0ABC8WVZ6</accession>
<evidence type="ECO:0000313" key="2">
    <source>
        <dbReference type="EMBL" id="CAL4915992.1"/>
    </source>
</evidence>
<sequence>MHSVPTMEKAMKNGENAEAIHDAEHMEKKRRAVECISAWFNEAGIPSNTACLQSFDLMLEAIAKCSRSLHGPSLDELDGPLLKREVLAISDSIEALKKSWASEGCSIIADKNLDSDGNRVLNLAVHCSLGVSFLRSIQLPSDSSDQTLVFQLIDSCIEEVGEKNVVQVVTDIHSEMKSAKMLTAKRPNIFWTYCAASCIDMMLEDIGHIPFIKRTIAKAKSLTGFIYGQTSLLDMMHHFTNQQGLVQVGISYYTTCCLNLKSLYDKRIELKTMFISKEWEDSMWSKDRAGKRFYNLVVSNEFWDGVLYAINSFEPVVDVLRRMGCGRPSMGYIYGELAKAKREIAFRFENKKEHYIPIWDHIDFGIDENMKTPLHLAGYFLNPLFYYENRNEIERTEFKDAVLDCARKMYPHQSTQERIVHQLKLYRNDSQSFGRDHVILTEINLDPGNFR</sequence>
<dbReference type="AlphaFoldDB" id="A0ABC8WVZ6"/>
<protein>
    <recommendedName>
        <fullName evidence="1">DUF659 domain-containing protein</fullName>
    </recommendedName>
</protein>
<dbReference type="Proteomes" id="UP001497457">
    <property type="component" value="Chromosome 13rd"/>
</dbReference>
<dbReference type="PANTHER" id="PTHR32166">
    <property type="entry name" value="OSJNBA0013A04.12 PROTEIN"/>
    <property type="match status" value="1"/>
</dbReference>
<evidence type="ECO:0000313" key="3">
    <source>
        <dbReference type="Proteomes" id="UP001497457"/>
    </source>
</evidence>
<name>A0ABC8WVZ6_9POAL</name>
<keyword evidence="3" id="KW-1185">Reference proteome</keyword>
<feature type="domain" description="DUF659" evidence="1">
    <location>
        <begin position="72"/>
        <end position="221"/>
    </location>
</feature>
<dbReference type="SUPFAM" id="SSF53098">
    <property type="entry name" value="Ribonuclease H-like"/>
    <property type="match status" value="1"/>
</dbReference>
<dbReference type="Pfam" id="PF04937">
    <property type="entry name" value="DUF659"/>
    <property type="match status" value="1"/>
</dbReference>
<dbReference type="InterPro" id="IPR012337">
    <property type="entry name" value="RNaseH-like_sf"/>
</dbReference>
<reference evidence="2" key="1">
    <citation type="submission" date="2024-10" db="EMBL/GenBank/DDBJ databases">
        <authorList>
            <person name="Ryan C."/>
        </authorList>
    </citation>
    <scope>NUCLEOTIDE SEQUENCE [LARGE SCALE GENOMIC DNA]</scope>
</reference>
<dbReference type="InterPro" id="IPR007021">
    <property type="entry name" value="DUF659"/>
</dbReference>
<dbReference type="EMBL" id="OZ075123">
    <property type="protein sequence ID" value="CAL4915992.1"/>
    <property type="molecule type" value="Genomic_DNA"/>
</dbReference>
<dbReference type="PANTHER" id="PTHR32166:SF74">
    <property type="entry name" value="OS05G0256350 PROTEIN"/>
    <property type="match status" value="1"/>
</dbReference>